<keyword evidence="4 6" id="KW-1133">Transmembrane helix</keyword>
<dbReference type="PANTHER" id="PTHR35007">
    <property type="entry name" value="INTEGRAL MEMBRANE PROTEIN-RELATED"/>
    <property type="match status" value="1"/>
</dbReference>
<keyword evidence="5 6" id="KW-0472">Membrane</keyword>
<evidence type="ECO:0000259" key="7">
    <source>
        <dbReference type="Pfam" id="PF00482"/>
    </source>
</evidence>
<accession>A0ABT1M9V3</accession>
<proteinExistence type="predicted"/>
<comment type="caution">
    <text evidence="8">The sequence shown here is derived from an EMBL/GenBank/DDBJ whole genome shotgun (WGS) entry which is preliminary data.</text>
</comment>
<keyword evidence="3 6" id="KW-0812">Transmembrane</keyword>
<gene>
    <name evidence="8" type="ORF">NM203_26055</name>
</gene>
<dbReference type="Pfam" id="PF00482">
    <property type="entry name" value="T2SSF"/>
    <property type="match status" value="1"/>
</dbReference>
<dbReference type="EMBL" id="JANDBD010000012">
    <property type="protein sequence ID" value="MCP9275660.1"/>
    <property type="molecule type" value="Genomic_DNA"/>
</dbReference>
<keyword evidence="9" id="KW-1185">Reference proteome</keyword>
<reference evidence="8 9" key="1">
    <citation type="submission" date="2022-06" db="EMBL/GenBank/DDBJ databases">
        <title>Mycolicibacterium sp. CAU 1645 isolated from seawater.</title>
        <authorList>
            <person name="Kim W."/>
        </authorList>
    </citation>
    <scope>NUCLEOTIDE SEQUENCE [LARGE SCALE GENOMIC DNA]</scope>
    <source>
        <strain evidence="8 9">CAU 1645</strain>
    </source>
</reference>
<name>A0ABT1M9V3_9MYCO</name>
<feature type="domain" description="Type II secretion system protein GspF" evidence="7">
    <location>
        <begin position="50"/>
        <end position="171"/>
    </location>
</feature>
<evidence type="ECO:0000256" key="2">
    <source>
        <dbReference type="ARBA" id="ARBA00022475"/>
    </source>
</evidence>
<evidence type="ECO:0000256" key="1">
    <source>
        <dbReference type="ARBA" id="ARBA00004651"/>
    </source>
</evidence>
<comment type="subcellular location">
    <subcellularLocation>
        <location evidence="1">Cell membrane</location>
        <topology evidence="1">Multi-pass membrane protein</topology>
    </subcellularLocation>
</comment>
<dbReference type="Proteomes" id="UP001651690">
    <property type="component" value="Unassembled WGS sequence"/>
</dbReference>
<protein>
    <submittedName>
        <fullName evidence="8">Type II secretion system F family protein</fullName>
    </submittedName>
</protein>
<dbReference type="RefSeq" id="WP_255063507.1">
    <property type="nucleotide sequence ID" value="NZ_JANDBD010000012.1"/>
</dbReference>
<organism evidence="8 9">
    <name type="scientific">Mycolicibacterium arenosum</name>
    <dbReference type="NCBI Taxonomy" id="2952157"/>
    <lineage>
        <taxon>Bacteria</taxon>
        <taxon>Bacillati</taxon>
        <taxon>Actinomycetota</taxon>
        <taxon>Actinomycetes</taxon>
        <taxon>Mycobacteriales</taxon>
        <taxon>Mycobacteriaceae</taxon>
        <taxon>Mycolicibacterium</taxon>
    </lineage>
</organism>
<evidence type="ECO:0000256" key="6">
    <source>
        <dbReference type="SAM" id="Phobius"/>
    </source>
</evidence>
<dbReference type="PANTHER" id="PTHR35007:SF3">
    <property type="entry name" value="POSSIBLE CONSERVED ALANINE RICH MEMBRANE PROTEIN"/>
    <property type="match status" value="1"/>
</dbReference>
<evidence type="ECO:0000256" key="5">
    <source>
        <dbReference type="ARBA" id="ARBA00023136"/>
    </source>
</evidence>
<evidence type="ECO:0000313" key="8">
    <source>
        <dbReference type="EMBL" id="MCP9275660.1"/>
    </source>
</evidence>
<feature type="transmembrane region" description="Helical" evidence="6">
    <location>
        <begin position="154"/>
        <end position="181"/>
    </location>
</feature>
<evidence type="ECO:0000313" key="9">
    <source>
        <dbReference type="Proteomes" id="UP001651690"/>
    </source>
</evidence>
<keyword evidence="2" id="KW-1003">Cell membrane</keyword>
<dbReference type="InterPro" id="IPR018076">
    <property type="entry name" value="T2SS_GspF_dom"/>
</dbReference>
<evidence type="ECO:0000256" key="4">
    <source>
        <dbReference type="ARBA" id="ARBA00022989"/>
    </source>
</evidence>
<sequence length="190" mass="19126">MSWAAVLLALALMLTDDRWRALERAGVLGRERPADDDAAPPDPLAVAAALDVFAACLSSGMAVGTAAAATGPTAPRPLSNVLSRAAELLALGADAGAAWADTETRDRHVDALTRLARRSAASGAALATGVAELADQSRQDAADAARATGERASVLIAGPLGLCYLPAFMCLGVLPVVMGLAGDVVNTGVV</sequence>
<evidence type="ECO:0000256" key="3">
    <source>
        <dbReference type="ARBA" id="ARBA00022692"/>
    </source>
</evidence>